<evidence type="ECO:0000256" key="1">
    <source>
        <dbReference type="SAM" id="Coils"/>
    </source>
</evidence>
<gene>
    <name evidence="2" type="ordered locus">SNE_A20340</name>
</gene>
<dbReference type="HOGENOM" id="CLU_1146575_0_0_0"/>
<evidence type="ECO:0000313" key="2">
    <source>
        <dbReference type="EMBL" id="CCB89911.1"/>
    </source>
</evidence>
<dbReference type="AlphaFoldDB" id="F8L3P9"/>
<dbReference type="STRING" id="331113.SNE_A20340"/>
<proteinExistence type="predicted"/>
<name>F8L3P9_SIMNZ</name>
<organism evidence="2 3">
    <name type="scientific">Simkania negevensis (strain ATCC VR-1471 / DSM 27360 / Z)</name>
    <dbReference type="NCBI Taxonomy" id="331113"/>
    <lineage>
        <taxon>Bacteria</taxon>
        <taxon>Pseudomonadati</taxon>
        <taxon>Chlamydiota</taxon>
        <taxon>Chlamydiia</taxon>
        <taxon>Parachlamydiales</taxon>
        <taxon>Simkaniaceae</taxon>
        <taxon>Simkania</taxon>
    </lineage>
</organism>
<reference key="1">
    <citation type="journal article" date="2011" name="Mol. Biol. Evol.">
        <title>Unity in variety -- the pan-genome of the Chlamydiae.</title>
        <authorList>
            <person name="Collingro A."/>
            <person name="Tischler P."/>
            <person name="Weinmaier T."/>
            <person name="Penz T."/>
            <person name="Heinz E."/>
            <person name="Brunham R.C."/>
            <person name="Read T.D."/>
            <person name="Bavoil P.M."/>
            <person name="Sachse K."/>
            <person name="Kahane S."/>
            <person name="Friedman M.G."/>
            <person name="Rattei T."/>
            <person name="Myers G.S.A."/>
            <person name="Horn M."/>
        </authorList>
    </citation>
    <scope>NUCLEOTIDE SEQUENCE</scope>
    <source>
        <strain>Z</strain>
    </source>
</reference>
<feature type="coiled-coil region" evidence="1">
    <location>
        <begin position="33"/>
        <end position="60"/>
    </location>
</feature>
<keyword evidence="3" id="KW-1185">Reference proteome</keyword>
<keyword evidence="1" id="KW-0175">Coiled coil</keyword>
<reference evidence="2 3" key="2">
    <citation type="journal article" date="2011" name="Mol. Biol. Evol.">
        <title>Unity in variety--the pan-genome of the Chlamydiae.</title>
        <authorList>
            <person name="Collingro A."/>
            <person name="Tischler P."/>
            <person name="Weinmaier T."/>
            <person name="Penz T."/>
            <person name="Heinz E."/>
            <person name="Brunham R.C."/>
            <person name="Read T.D."/>
            <person name="Bavoil P.M."/>
            <person name="Sachse K."/>
            <person name="Kahane S."/>
            <person name="Friedman M.G."/>
            <person name="Rattei T."/>
            <person name="Myers G.S."/>
            <person name="Horn M."/>
        </authorList>
    </citation>
    <scope>NUCLEOTIDE SEQUENCE [LARGE SCALE GENOMIC DNA]</scope>
    <source>
        <strain evidence="3">ATCC VR-1471 / Z</strain>
    </source>
</reference>
<accession>F8L3P9</accession>
<sequence>MNYQENMLIAINNQSSTITGLQISQANSTELMAEALNVVYQQAQTELNNIMNMMQGLNILYNDLSSSDLGDFFENYYKQYGNGWGSLPDGSDEVKGAYIWMVNFLGGVNSPNGYKGSGVTITNNNVNGDQTSAGAWNESGIGDSDVHDTDDWTIHFTIGSQSFDVTGNDFVSNFQSYLGLAQSEYTTEQTSFSNLEQGDQTSLQDLQSGVQSTAQAGANLLSTGSSMIQAMGYTSSLLESPM</sequence>
<dbReference type="KEGG" id="sng:SNE_A20340"/>
<protein>
    <submittedName>
        <fullName evidence="2">Uncharacterized protein</fullName>
    </submittedName>
</protein>
<dbReference type="Proteomes" id="UP000000496">
    <property type="component" value="Chromosome gsn.131"/>
</dbReference>
<dbReference type="EMBL" id="FR872582">
    <property type="protein sequence ID" value="CCB89911.1"/>
    <property type="molecule type" value="Genomic_DNA"/>
</dbReference>
<evidence type="ECO:0000313" key="3">
    <source>
        <dbReference type="Proteomes" id="UP000000496"/>
    </source>
</evidence>